<evidence type="ECO:0000256" key="9">
    <source>
        <dbReference type="ARBA" id="ARBA00023242"/>
    </source>
</evidence>
<dbReference type="PANTHER" id="PTHR23198:SF6">
    <property type="entry name" value="NUCLEAR PORE COMPLEX PROTEIN NUP98-NUP96"/>
    <property type="match status" value="1"/>
</dbReference>
<feature type="compositionally biased region" description="Basic and acidic residues" evidence="11">
    <location>
        <begin position="332"/>
        <end position="344"/>
    </location>
</feature>
<keyword evidence="3" id="KW-0813">Transport</keyword>
<evidence type="ECO:0000259" key="12">
    <source>
        <dbReference type="PROSITE" id="PS51434"/>
    </source>
</evidence>
<gene>
    <name evidence="13" type="ORF">GOP47_0019312</name>
</gene>
<dbReference type="PANTHER" id="PTHR23198">
    <property type="entry name" value="NUCLEOPORIN"/>
    <property type="match status" value="1"/>
</dbReference>
<comment type="subcellular location">
    <subcellularLocation>
        <location evidence="1">Nucleus</location>
        <location evidence="1">Nuclear pore complex</location>
    </subcellularLocation>
</comment>
<dbReference type="Gene3D" id="3.30.1610.10">
    <property type="entry name" value="Peptidase S59, nucleoporin"/>
    <property type="match status" value="1"/>
</dbReference>
<evidence type="ECO:0000256" key="5">
    <source>
        <dbReference type="ARBA" id="ARBA00022816"/>
    </source>
</evidence>
<feature type="region of interest" description="Disordered" evidence="11">
    <location>
        <begin position="308"/>
        <end position="344"/>
    </location>
</feature>
<dbReference type="Pfam" id="PF12110">
    <property type="entry name" value="Nup96"/>
    <property type="match status" value="1"/>
</dbReference>
<evidence type="ECO:0000256" key="11">
    <source>
        <dbReference type="SAM" id="MobiDB-lite"/>
    </source>
</evidence>
<evidence type="ECO:0000256" key="8">
    <source>
        <dbReference type="ARBA" id="ARBA00023132"/>
    </source>
</evidence>
<evidence type="ECO:0000313" key="13">
    <source>
        <dbReference type="EMBL" id="KAI5066688.1"/>
    </source>
</evidence>
<dbReference type="GO" id="GO:0017056">
    <property type="term" value="F:structural constituent of nuclear pore"/>
    <property type="evidence" value="ECO:0007669"/>
    <property type="project" value="InterPro"/>
</dbReference>
<feature type="compositionally biased region" description="Polar residues" evidence="11">
    <location>
        <begin position="358"/>
        <end position="370"/>
    </location>
</feature>
<dbReference type="AlphaFoldDB" id="A0A9D4UEV3"/>
<dbReference type="PROSITE" id="PS51434">
    <property type="entry name" value="NUP_C"/>
    <property type="match status" value="1"/>
</dbReference>
<comment type="similarity">
    <text evidence="2">Belongs to the nucleoporin GLFG family.</text>
</comment>
<dbReference type="OrthoDB" id="3797628at2759"/>
<comment type="subunit">
    <text evidence="10">Part of the nuclear pore complex (NPC). The NPC has an eight-fold symmetrical structure comprising a central transport channel and two rings, the cytoplasmic and nuclear rings, to which eight filaments are attached. The cytoplasmic filaments have loose ends, while the nuclear filaments are joined in a distal ring, forming a nuclear basket. NPCs are highly dynamic in configuration and composition, and can be devided in 3 subcomplexes, the NUP62 subcomplex, the NUP107-160 subcomplex and the NUP93 subcomplex, containing approximately 30 different nucleoporin proteins.</text>
</comment>
<evidence type="ECO:0000256" key="4">
    <source>
        <dbReference type="ARBA" id="ARBA00022813"/>
    </source>
</evidence>
<evidence type="ECO:0000256" key="3">
    <source>
        <dbReference type="ARBA" id="ARBA00022448"/>
    </source>
</evidence>
<keyword evidence="14" id="KW-1185">Reference proteome</keyword>
<dbReference type="SUPFAM" id="SSF82215">
    <property type="entry name" value="C-terminal autoproteolytic domain of nucleoporin nup98"/>
    <property type="match status" value="1"/>
</dbReference>
<evidence type="ECO:0000256" key="6">
    <source>
        <dbReference type="ARBA" id="ARBA00022927"/>
    </source>
</evidence>
<evidence type="ECO:0000256" key="10">
    <source>
        <dbReference type="ARBA" id="ARBA00065263"/>
    </source>
</evidence>
<dbReference type="InterPro" id="IPR007230">
    <property type="entry name" value="Nup98_auto-Pept-S59_dom"/>
</dbReference>
<keyword evidence="9" id="KW-0539">Nucleus</keyword>
<dbReference type="EMBL" id="JABFUD020000018">
    <property type="protein sequence ID" value="KAI5066688.1"/>
    <property type="molecule type" value="Genomic_DNA"/>
</dbReference>
<dbReference type="InterPro" id="IPR037665">
    <property type="entry name" value="Nucleoporin_S59-like"/>
</dbReference>
<feature type="domain" description="Peptidase S59" evidence="12">
    <location>
        <begin position="47"/>
        <end position="189"/>
    </location>
</feature>
<evidence type="ECO:0000313" key="14">
    <source>
        <dbReference type="Proteomes" id="UP000886520"/>
    </source>
</evidence>
<evidence type="ECO:0000256" key="7">
    <source>
        <dbReference type="ARBA" id="ARBA00023010"/>
    </source>
</evidence>
<dbReference type="FunFam" id="3.30.1610.10:FF:000002">
    <property type="entry name" value="nuclear pore complex protein NUP98A"/>
    <property type="match status" value="1"/>
</dbReference>
<dbReference type="InterPro" id="IPR036903">
    <property type="entry name" value="Nup98_auto-Pept-S59_dom_sf"/>
</dbReference>
<reference evidence="13" key="1">
    <citation type="submission" date="2021-01" db="EMBL/GenBank/DDBJ databases">
        <title>Adiantum capillus-veneris genome.</title>
        <authorList>
            <person name="Fang Y."/>
            <person name="Liao Q."/>
        </authorList>
    </citation>
    <scope>NUCLEOTIDE SEQUENCE</scope>
    <source>
        <strain evidence="13">H3</strain>
        <tissue evidence="13">Leaf</tissue>
    </source>
</reference>
<keyword evidence="7" id="KW-0811">Translocation</keyword>
<dbReference type="GO" id="GO:0005643">
    <property type="term" value="C:nuclear pore"/>
    <property type="evidence" value="ECO:0007669"/>
    <property type="project" value="UniProtKB-SubCell"/>
</dbReference>
<name>A0A9D4UEV3_ADICA</name>
<protein>
    <recommendedName>
        <fullName evidence="12">Peptidase S59 domain-containing protein</fullName>
    </recommendedName>
</protein>
<keyword evidence="8" id="KW-0906">Nuclear pore complex</keyword>
<sequence>MVGLCVSDKDMDELCWYKAASLTALDPPFSCLKNTSQKQSLLPKLQCPHYFTIPALNELGALECAQPGFCSRINGFVIGHKGYGSIKFLGETDVRWLDLDSIVCFRHQEVIVYPNENTKPCIGYGLNKPAEVTLLRVQCKSKVTGELIYNGPELESFIETLKRKIEAQGAKFISYNICKQEWRFQVEHFSRFALDDSDDDDEPMDDTNAPPSNAEAVHDAMPADLDKSSGKVVLWQSERLEDGSEEIEAEASPMQDLRYGGPQSALAHSLPQHLRLDPLKMQQMKMLFFSSEEEADIPALPKFSERVSFKPRSKGRSPGTPAAVGLTSSPGWKKDQPLSREESPKSVIFSKHIMKISPQASWKHTSSHSPSPKGRHLSLQSEQEGSLINHSRMLLSIERKNEMSALKKPKIGFEINLDSTSCMYGRSGDIVDAALFLGRSFRVGWGPHGLLVHSGNPVGVEGLTMSSMVQVEKVALDACVRDNEGKVRDELIELQFLSPLNLHMSLSRVVNGMDDQSAKIKLRFVQCNRVELLGLCDKYEDLLVKQHAVEGLSSSQLLVLRHQVMAWHLLSVLFSEKSVNEEHKVQDDEDLETLDDVKAFSPGLEPGVAALVRRADFSRWLQDSVRLAIQDEMRDLDAKDHLKVLFSHLTGRQLDEGVQLAALQGNVRLACLVSQGGSSMATRRDIACQLDVWEKEGLDFSLIERDMILIYKLLSGDIEGALEDRSIDWKRFLGLLMWYHLAPNTHIPDIIKAYSFLIEQGAAPLPVPMYVEEGASSSVHGSALYDTAYYLMLLHASQGQNVVDVSRMFSSSSSTYDPLDHRMAWLQHTILESIKVLAPTQLHILDMNFVSQLLSVGECHWALYVALHMPPTVDYPSLHEKVVKEILNQYCEVWSTNEIQQAFIEKELGVPAEWLHEALGTYWQYNGNTHKAIRHLLRSMQWQRAHLLFVISVAAMLFLAGEYEELLEIVTSLEKNKMELDDWAVSGGIYADFFVLRSSFQSNHFTTDLGNFESKTAACKLFFQHLKESQVLWEGRWEAKNRMVYSRMAHELATLLLAESKAKMVHGESAELKLQNIVMDAPVPDDDRFCRLQGAAASFTSWLLQTVPR</sequence>
<organism evidence="13 14">
    <name type="scientific">Adiantum capillus-veneris</name>
    <name type="common">Maidenhair fern</name>
    <dbReference type="NCBI Taxonomy" id="13818"/>
    <lineage>
        <taxon>Eukaryota</taxon>
        <taxon>Viridiplantae</taxon>
        <taxon>Streptophyta</taxon>
        <taxon>Embryophyta</taxon>
        <taxon>Tracheophyta</taxon>
        <taxon>Polypodiopsida</taxon>
        <taxon>Polypodiidae</taxon>
        <taxon>Polypodiales</taxon>
        <taxon>Pteridineae</taxon>
        <taxon>Pteridaceae</taxon>
        <taxon>Vittarioideae</taxon>
        <taxon>Adiantum</taxon>
    </lineage>
</organism>
<evidence type="ECO:0000256" key="2">
    <source>
        <dbReference type="ARBA" id="ARBA00008926"/>
    </source>
</evidence>
<dbReference type="Proteomes" id="UP000886520">
    <property type="component" value="Chromosome 18"/>
</dbReference>
<dbReference type="GO" id="GO:0015031">
    <property type="term" value="P:protein transport"/>
    <property type="evidence" value="ECO:0007669"/>
    <property type="project" value="UniProtKB-KW"/>
</dbReference>
<dbReference type="InterPro" id="IPR021967">
    <property type="entry name" value="Nup98_C"/>
</dbReference>
<accession>A0A9D4UEV3</accession>
<keyword evidence="6" id="KW-0653">Protein transport</keyword>
<evidence type="ECO:0000256" key="1">
    <source>
        <dbReference type="ARBA" id="ARBA00004567"/>
    </source>
</evidence>
<keyword evidence="5" id="KW-0509">mRNA transport</keyword>
<comment type="caution">
    <text evidence="13">The sequence shown here is derived from an EMBL/GenBank/DDBJ whole genome shotgun (WGS) entry which is preliminary data.</text>
</comment>
<proteinExistence type="inferred from homology"/>
<dbReference type="Gene3D" id="1.25.40.690">
    <property type="match status" value="1"/>
</dbReference>
<feature type="region of interest" description="Disordered" evidence="11">
    <location>
        <begin position="358"/>
        <end position="383"/>
    </location>
</feature>
<keyword evidence="4" id="KW-0068">Autocatalytic cleavage</keyword>
<dbReference type="Pfam" id="PF04096">
    <property type="entry name" value="Nucleoporin2"/>
    <property type="match status" value="1"/>
</dbReference>
<feature type="region of interest" description="Disordered" evidence="11">
    <location>
        <begin position="195"/>
        <end position="218"/>
    </location>
</feature>
<feature type="compositionally biased region" description="Acidic residues" evidence="11">
    <location>
        <begin position="195"/>
        <end position="205"/>
    </location>
</feature>
<dbReference type="GO" id="GO:0051028">
    <property type="term" value="P:mRNA transport"/>
    <property type="evidence" value="ECO:0007669"/>
    <property type="project" value="UniProtKB-KW"/>
</dbReference>